<evidence type="ECO:0000256" key="7">
    <source>
        <dbReference type="ARBA" id="ARBA00022898"/>
    </source>
</evidence>
<dbReference type="STRING" id="1382522.W6MN25"/>
<evidence type="ECO:0000256" key="5">
    <source>
        <dbReference type="ARBA" id="ARBA00022576"/>
    </source>
</evidence>
<keyword evidence="11" id="KW-1185">Reference proteome</keyword>
<comment type="pathway">
    <text evidence="2 9">Amino-acid biosynthesis; L-proline biosynthesis; L-glutamate 5-semialdehyde from L-ornithine: step 1/1.</text>
</comment>
<keyword evidence="5 9" id="KW-0032">Aminotransferase</keyword>
<dbReference type="InterPro" id="IPR015421">
    <property type="entry name" value="PyrdxlP-dep_Trfase_major"/>
</dbReference>
<dbReference type="InterPro" id="IPR015422">
    <property type="entry name" value="PyrdxlP-dep_Trfase_small"/>
</dbReference>
<dbReference type="NCBIfam" id="TIGR01885">
    <property type="entry name" value="Orn_aminotrans"/>
    <property type="match status" value="1"/>
</dbReference>
<evidence type="ECO:0000256" key="1">
    <source>
        <dbReference type="ARBA" id="ARBA00001933"/>
    </source>
</evidence>
<keyword evidence="7 8" id="KW-0663">Pyridoxal phosphate</keyword>
<dbReference type="GO" id="GO:0055129">
    <property type="term" value="P:L-proline biosynthetic process"/>
    <property type="evidence" value="ECO:0007669"/>
    <property type="project" value="UniProtKB-UniPathway"/>
</dbReference>
<dbReference type="FunFam" id="3.40.640.10:FF:000011">
    <property type="entry name" value="Ornithine aminotransferase"/>
    <property type="match status" value="1"/>
</dbReference>
<dbReference type="GO" id="GO:0010121">
    <property type="term" value="P:L-arginine catabolic process to proline via ornithine"/>
    <property type="evidence" value="ECO:0007669"/>
    <property type="project" value="TreeGrafter"/>
</dbReference>
<dbReference type="RefSeq" id="XP_022459983.1">
    <property type="nucleotide sequence ID" value="XM_022602439.1"/>
</dbReference>
<dbReference type="GO" id="GO:0004587">
    <property type="term" value="F:ornithine aminotransferase activity"/>
    <property type="evidence" value="ECO:0007669"/>
    <property type="project" value="UniProtKB-EC"/>
</dbReference>
<dbReference type="EC" id="2.6.1.13" evidence="4 9"/>
<dbReference type="PIRSF" id="PIRSF000521">
    <property type="entry name" value="Transaminase_4ab_Lys_Orn"/>
    <property type="match status" value="1"/>
</dbReference>
<dbReference type="Gene3D" id="3.40.640.10">
    <property type="entry name" value="Type I PLP-dependent aspartate aminotransferase-like (Major domain)"/>
    <property type="match status" value="1"/>
</dbReference>
<organism evidence="10 11">
    <name type="scientific">Kuraishia capsulata CBS 1993</name>
    <dbReference type="NCBI Taxonomy" id="1382522"/>
    <lineage>
        <taxon>Eukaryota</taxon>
        <taxon>Fungi</taxon>
        <taxon>Dikarya</taxon>
        <taxon>Ascomycota</taxon>
        <taxon>Saccharomycotina</taxon>
        <taxon>Pichiomycetes</taxon>
        <taxon>Pichiales</taxon>
        <taxon>Pichiaceae</taxon>
        <taxon>Kuraishia</taxon>
    </lineage>
</organism>
<dbReference type="AlphaFoldDB" id="W6MN25"/>
<dbReference type="InterPro" id="IPR050103">
    <property type="entry name" value="Class-III_PLP-dep_AT"/>
</dbReference>
<dbReference type="GO" id="GO:0030170">
    <property type="term" value="F:pyridoxal phosphate binding"/>
    <property type="evidence" value="ECO:0007669"/>
    <property type="project" value="InterPro"/>
</dbReference>
<dbReference type="OrthoDB" id="10261433at2759"/>
<comment type="similarity">
    <text evidence="3 8">Belongs to the class-III pyridoxal-phosphate-dependent aminotransferase family.</text>
</comment>
<evidence type="ECO:0000256" key="2">
    <source>
        <dbReference type="ARBA" id="ARBA00004998"/>
    </source>
</evidence>
<dbReference type="Gene3D" id="3.90.1150.10">
    <property type="entry name" value="Aspartate Aminotransferase, domain 1"/>
    <property type="match status" value="1"/>
</dbReference>
<reference evidence="10" key="2">
    <citation type="submission" date="2014-02" db="EMBL/GenBank/DDBJ databases">
        <title>Complete DNA sequence of /Kuraishia capsulata/ illustrates novel genomic features among budding yeasts (/Saccharomycotina/).</title>
        <authorList>
            <person name="Morales L."/>
            <person name="Noel B."/>
            <person name="Porcel B."/>
            <person name="Marcet-Houben M."/>
            <person name="Hullo M-F."/>
            <person name="Sacerdot C."/>
            <person name="Tekaia F."/>
            <person name="Leh-Louis V."/>
            <person name="Despons L."/>
            <person name="Khanna V."/>
            <person name="Aury J-M."/>
            <person name="Barbe V."/>
            <person name="Couloux A."/>
            <person name="Labadie K."/>
            <person name="Pelletier E."/>
            <person name="Souciet J-L."/>
            <person name="Boekhout T."/>
            <person name="Gabaldon T."/>
            <person name="Wincker P."/>
            <person name="Dujon B."/>
        </authorList>
    </citation>
    <scope>NUCLEOTIDE SEQUENCE</scope>
    <source>
        <strain evidence="10">CBS 1993</strain>
    </source>
</reference>
<evidence type="ECO:0000256" key="4">
    <source>
        <dbReference type="ARBA" id="ARBA00012924"/>
    </source>
</evidence>
<dbReference type="PANTHER" id="PTHR11986:SF18">
    <property type="entry name" value="ORNITHINE AMINOTRANSFERASE, MITOCHONDRIAL"/>
    <property type="match status" value="1"/>
</dbReference>
<dbReference type="UniPathway" id="UPA00098">
    <property type="reaction ID" value="UER00358"/>
</dbReference>
<dbReference type="GeneID" id="34521371"/>
<evidence type="ECO:0000313" key="11">
    <source>
        <dbReference type="Proteomes" id="UP000019384"/>
    </source>
</evidence>
<comment type="catalytic activity">
    <reaction evidence="9">
        <text>a 2-oxocarboxylate + L-ornithine = L-glutamate 5-semialdehyde + an L-alpha-amino acid</text>
        <dbReference type="Rhea" id="RHEA:13877"/>
        <dbReference type="ChEBI" id="CHEBI:35179"/>
        <dbReference type="ChEBI" id="CHEBI:46911"/>
        <dbReference type="ChEBI" id="CHEBI:58066"/>
        <dbReference type="ChEBI" id="CHEBI:59869"/>
        <dbReference type="EC" id="2.6.1.13"/>
    </reaction>
</comment>
<dbReference type="CDD" id="cd00610">
    <property type="entry name" value="OAT_like"/>
    <property type="match status" value="1"/>
</dbReference>
<dbReference type="EMBL" id="HG793128">
    <property type="protein sequence ID" value="CDK27991.1"/>
    <property type="molecule type" value="Genomic_DNA"/>
</dbReference>
<dbReference type="InterPro" id="IPR049704">
    <property type="entry name" value="Aminotrans_3_PPA_site"/>
</dbReference>
<evidence type="ECO:0000256" key="8">
    <source>
        <dbReference type="RuleBase" id="RU003560"/>
    </source>
</evidence>
<dbReference type="InterPro" id="IPR015424">
    <property type="entry name" value="PyrdxlP-dep_Trfase"/>
</dbReference>
<accession>W6MN25</accession>
<sequence length="429" mass="46201">MSDYNDVSQETLKAVAEYHEHTRGGFLPLPIPIVKAQDYKLWDSDGKEYLDFLSMFAVVNMGHSHPKIVSAMVKAIQDRALVNTAFVSPSYAALAAKIHQIFGYNRCVAMLSGADATDTATKIARKWGYKVKGITAGKAFVLTTSSCYHGLTISTHSFTSSKDENFGPFVPFVGYISPSGIPVEYGDLTSLEKALEKDHETIAAFMVEPIQGAAGIIDPPEGYFKAAFSLCKKFNVLFIADEVQTGLGRAGYVLKSWSSGVQPDLVCLGKAIAGGMTPLSIVMGNNSVMDLIEKGDIGSTFGATPPATESALAALSVLIDEDLATRSLELGKLMRKLVQDQNLPQIETLTGEGLLCAAVLKNPSERFNARRLAALCATKGLVIGPIANSRVRLCPPLTIKEYDLRRAVEIFAQSCRELESIDGPIIGIP</sequence>
<dbReference type="GO" id="GO:0019544">
    <property type="term" value="P:L-arginine catabolic process to L-glutamate"/>
    <property type="evidence" value="ECO:0007669"/>
    <property type="project" value="TreeGrafter"/>
</dbReference>
<dbReference type="PANTHER" id="PTHR11986">
    <property type="entry name" value="AMINOTRANSFERASE CLASS III"/>
    <property type="match status" value="1"/>
</dbReference>
<evidence type="ECO:0000256" key="3">
    <source>
        <dbReference type="ARBA" id="ARBA00008954"/>
    </source>
</evidence>
<comment type="cofactor">
    <cofactor evidence="1 9">
        <name>pyridoxal 5'-phosphate</name>
        <dbReference type="ChEBI" id="CHEBI:597326"/>
    </cofactor>
</comment>
<evidence type="ECO:0000256" key="9">
    <source>
        <dbReference type="RuleBase" id="RU365036"/>
    </source>
</evidence>
<dbReference type="InterPro" id="IPR010164">
    <property type="entry name" value="Orn_aminotrans"/>
</dbReference>
<keyword evidence="6 9" id="KW-0808">Transferase</keyword>
<dbReference type="Proteomes" id="UP000019384">
    <property type="component" value="Unassembled WGS sequence"/>
</dbReference>
<dbReference type="Pfam" id="PF00202">
    <property type="entry name" value="Aminotran_3"/>
    <property type="match status" value="1"/>
</dbReference>
<dbReference type="InterPro" id="IPR005814">
    <property type="entry name" value="Aminotrans_3"/>
</dbReference>
<reference evidence="10" key="1">
    <citation type="submission" date="2013-12" db="EMBL/GenBank/DDBJ databases">
        <authorList>
            <person name="Genoscope - CEA"/>
        </authorList>
    </citation>
    <scope>NUCLEOTIDE SEQUENCE</scope>
    <source>
        <strain evidence="10">CBS 1993</strain>
    </source>
</reference>
<evidence type="ECO:0000256" key="6">
    <source>
        <dbReference type="ARBA" id="ARBA00022679"/>
    </source>
</evidence>
<dbReference type="SUPFAM" id="SSF53383">
    <property type="entry name" value="PLP-dependent transferases"/>
    <property type="match status" value="1"/>
</dbReference>
<proteinExistence type="inferred from homology"/>
<name>W6MN25_9ASCO</name>
<dbReference type="PROSITE" id="PS00600">
    <property type="entry name" value="AA_TRANSFER_CLASS_3"/>
    <property type="match status" value="1"/>
</dbReference>
<evidence type="ECO:0000313" key="10">
    <source>
        <dbReference type="EMBL" id="CDK27991.1"/>
    </source>
</evidence>
<dbReference type="HOGENOM" id="CLU_016922_10_3_1"/>
<dbReference type="GO" id="GO:0005737">
    <property type="term" value="C:cytoplasm"/>
    <property type="evidence" value="ECO:0007669"/>
    <property type="project" value="TreeGrafter"/>
</dbReference>
<gene>
    <name evidence="10" type="ORF">KUCA_T00003971001</name>
</gene>
<protein>
    <recommendedName>
        <fullName evidence="4 9">Ornithine aminotransferase</fullName>
        <ecNumber evidence="4 9">2.6.1.13</ecNumber>
    </recommendedName>
</protein>
<dbReference type="GO" id="GO:0042802">
    <property type="term" value="F:identical protein binding"/>
    <property type="evidence" value="ECO:0007669"/>
    <property type="project" value="TreeGrafter"/>
</dbReference>